<organism evidence="4 5">
    <name type="scientific">Microbulbifer elongatus</name>
    <dbReference type="NCBI Taxonomy" id="86173"/>
    <lineage>
        <taxon>Bacteria</taxon>
        <taxon>Pseudomonadati</taxon>
        <taxon>Pseudomonadota</taxon>
        <taxon>Gammaproteobacteria</taxon>
        <taxon>Cellvibrionales</taxon>
        <taxon>Microbulbiferaceae</taxon>
        <taxon>Microbulbifer</taxon>
    </lineage>
</organism>
<dbReference type="SMART" id="SM00248">
    <property type="entry name" value="ANK"/>
    <property type="match status" value="3"/>
</dbReference>
<protein>
    <submittedName>
        <fullName evidence="4">Ankyrin repeat domain-containing protein</fullName>
    </submittedName>
</protein>
<dbReference type="PANTHER" id="PTHR24171">
    <property type="entry name" value="ANKYRIN REPEAT DOMAIN-CONTAINING PROTEIN 39-RELATED"/>
    <property type="match status" value="1"/>
</dbReference>
<dbReference type="PROSITE" id="PS50088">
    <property type="entry name" value="ANK_REPEAT"/>
    <property type="match status" value="2"/>
</dbReference>
<dbReference type="InterPro" id="IPR002110">
    <property type="entry name" value="Ankyrin_rpt"/>
</dbReference>
<name>A0ABT1NZ30_9GAMM</name>
<keyword evidence="5" id="KW-1185">Reference proteome</keyword>
<evidence type="ECO:0000256" key="2">
    <source>
        <dbReference type="ARBA" id="ARBA00023043"/>
    </source>
</evidence>
<proteinExistence type="predicted"/>
<reference evidence="4" key="1">
    <citation type="thesis" date="2020" institute="Technische Universitat Dresden" country="Dresden, Germany">
        <title>The Agarolytic System of Microbulbifer elongatus PORT2, Isolated from Batu Karas, Pangandaran West Java Indonesia.</title>
        <authorList>
            <person name="Anggraeni S.R."/>
        </authorList>
    </citation>
    <scope>NUCLEOTIDE SEQUENCE</scope>
    <source>
        <strain evidence="4">PORT2</strain>
    </source>
</reference>
<keyword evidence="1" id="KW-0677">Repeat</keyword>
<keyword evidence="2 3" id="KW-0040">ANK repeat</keyword>
<dbReference type="Pfam" id="PF12796">
    <property type="entry name" value="Ank_2"/>
    <property type="match status" value="1"/>
</dbReference>
<dbReference type="PROSITE" id="PS50297">
    <property type="entry name" value="ANK_REP_REGION"/>
    <property type="match status" value="2"/>
</dbReference>
<accession>A0ABT1NZ30</accession>
<dbReference type="Proteomes" id="UP001205566">
    <property type="component" value="Unassembled WGS sequence"/>
</dbReference>
<dbReference type="InterPro" id="IPR036770">
    <property type="entry name" value="Ankyrin_rpt-contain_sf"/>
</dbReference>
<gene>
    <name evidence="4" type="ORF">HXX02_06800</name>
</gene>
<evidence type="ECO:0000313" key="5">
    <source>
        <dbReference type="Proteomes" id="UP001205566"/>
    </source>
</evidence>
<comment type="caution">
    <text evidence="4">The sequence shown here is derived from an EMBL/GenBank/DDBJ whole genome shotgun (WGS) entry which is preliminary data.</text>
</comment>
<dbReference type="SUPFAM" id="SSF48403">
    <property type="entry name" value="Ankyrin repeat"/>
    <property type="match status" value="1"/>
</dbReference>
<evidence type="ECO:0000313" key="4">
    <source>
        <dbReference type="EMBL" id="MCQ3829148.1"/>
    </source>
</evidence>
<evidence type="ECO:0000256" key="1">
    <source>
        <dbReference type="ARBA" id="ARBA00022737"/>
    </source>
</evidence>
<evidence type="ECO:0000256" key="3">
    <source>
        <dbReference type="PROSITE-ProRule" id="PRU00023"/>
    </source>
</evidence>
<feature type="repeat" description="ANK" evidence="3">
    <location>
        <begin position="41"/>
        <end position="73"/>
    </location>
</feature>
<sequence>MDRLNRTKLHYVAIDFPESEHEAKILELVNAGLDPNNQDKNGWTPLHFAAQGNSISAVRALIKCGANTEVKDVFGNTPLFRAVFSSNGNGDIINFLIEDGADPESKNKHDVSPKSLAESIGNYDITKFFK</sequence>
<feature type="repeat" description="ANK" evidence="3">
    <location>
        <begin position="74"/>
        <end position="108"/>
    </location>
</feature>
<dbReference type="Gene3D" id="1.25.40.20">
    <property type="entry name" value="Ankyrin repeat-containing domain"/>
    <property type="match status" value="1"/>
</dbReference>
<dbReference type="PRINTS" id="PR01415">
    <property type="entry name" value="ANKYRIN"/>
</dbReference>
<dbReference type="EMBL" id="JACASI010000016">
    <property type="protein sequence ID" value="MCQ3829148.1"/>
    <property type="molecule type" value="Genomic_DNA"/>
</dbReference>